<feature type="transmembrane region" description="Helical" evidence="1">
    <location>
        <begin position="126"/>
        <end position="144"/>
    </location>
</feature>
<sequence>MAWFVERRSSPAAAAFSVIGSSLLVPILAAVLFIREWISAAGFVLLTASGVFASVFLNGWVERRNQTVREVRPGKKAGHPMERGHVEVFPEAIGLPLLVTMSVAVGGILLADLLAMASGAGRGKAVTAPLVLLPAAIVLVAVWGSQVRLIIEGDEVRTLHPWLRLTRDRRFRFAEIDAVEASDVGRGNRQVAIKLQDGSTVRYSADPKTIDRLVAALTDGVARAKPRPADLDELL</sequence>
<dbReference type="KEGG" id="agv:OJF2_08040"/>
<keyword evidence="1" id="KW-0472">Membrane</keyword>
<protein>
    <submittedName>
        <fullName evidence="2">Uncharacterized protein</fullName>
    </submittedName>
</protein>
<evidence type="ECO:0000256" key="1">
    <source>
        <dbReference type="SAM" id="Phobius"/>
    </source>
</evidence>
<keyword evidence="1" id="KW-0812">Transmembrane</keyword>
<keyword evidence="1" id="KW-1133">Transmembrane helix</keyword>
<reference evidence="2 3" key="1">
    <citation type="submission" date="2019-08" db="EMBL/GenBank/DDBJ databases">
        <title>Deep-cultivation of Planctomycetes and their phenomic and genomic characterization uncovers novel biology.</title>
        <authorList>
            <person name="Wiegand S."/>
            <person name="Jogler M."/>
            <person name="Boedeker C."/>
            <person name="Pinto D."/>
            <person name="Vollmers J."/>
            <person name="Rivas-Marin E."/>
            <person name="Kohn T."/>
            <person name="Peeters S.H."/>
            <person name="Heuer A."/>
            <person name="Rast P."/>
            <person name="Oberbeckmann S."/>
            <person name="Bunk B."/>
            <person name="Jeske O."/>
            <person name="Meyerdierks A."/>
            <person name="Storesund J.E."/>
            <person name="Kallscheuer N."/>
            <person name="Luecker S."/>
            <person name="Lage O.M."/>
            <person name="Pohl T."/>
            <person name="Merkel B.J."/>
            <person name="Hornburger P."/>
            <person name="Mueller R.-W."/>
            <person name="Bruemmer F."/>
            <person name="Labrenz M."/>
            <person name="Spormann A.M."/>
            <person name="Op den Camp H."/>
            <person name="Overmann J."/>
            <person name="Amann R."/>
            <person name="Jetten M.S.M."/>
            <person name="Mascher T."/>
            <person name="Medema M.H."/>
            <person name="Devos D.P."/>
            <person name="Kaster A.-K."/>
            <person name="Ovreas L."/>
            <person name="Rohde M."/>
            <person name="Galperin M.Y."/>
            <person name="Jogler C."/>
        </authorList>
    </citation>
    <scope>NUCLEOTIDE SEQUENCE [LARGE SCALE GENOMIC DNA]</scope>
    <source>
        <strain evidence="2 3">OJF2</strain>
    </source>
</reference>
<dbReference type="Proteomes" id="UP000324233">
    <property type="component" value="Chromosome"/>
</dbReference>
<feature type="transmembrane region" description="Helical" evidence="1">
    <location>
        <begin position="41"/>
        <end position="61"/>
    </location>
</feature>
<accession>A0A5B9VW90</accession>
<proteinExistence type="predicted"/>
<gene>
    <name evidence="2" type="ORF">OJF2_08040</name>
</gene>
<evidence type="ECO:0000313" key="2">
    <source>
        <dbReference type="EMBL" id="QEH32334.1"/>
    </source>
</evidence>
<dbReference type="EMBL" id="CP042997">
    <property type="protein sequence ID" value="QEH32334.1"/>
    <property type="molecule type" value="Genomic_DNA"/>
</dbReference>
<keyword evidence="3" id="KW-1185">Reference proteome</keyword>
<dbReference type="RefSeq" id="WP_148591436.1">
    <property type="nucleotide sequence ID" value="NZ_CP042997.1"/>
</dbReference>
<feature type="transmembrane region" description="Helical" evidence="1">
    <location>
        <begin position="93"/>
        <end position="114"/>
    </location>
</feature>
<evidence type="ECO:0000313" key="3">
    <source>
        <dbReference type="Proteomes" id="UP000324233"/>
    </source>
</evidence>
<name>A0A5B9VW90_9BACT</name>
<dbReference type="AlphaFoldDB" id="A0A5B9VW90"/>
<feature type="transmembrane region" description="Helical" evidence="1">
    <location>
        <begin position="12"/>
        <end position="34"/>
    </location>
</feature>
<organism evidence="2 3">
    <name type="scientific">Aquisphaera giovannonii</name>
    <dbReference type="NCBI Taxonomy" id="406548"/>
    <lineage>
        <taxon>Bacteria</taxon>
        <taxon>Pseudomonadati</taxon>
        <taxon>Planctomycetota</taxon>
        <taxon>Planctomycetia</taxon>
        <taxon>Isosphaerales</taxon>
        <taxon>Isosphaeraceae</taxon>
        <taxon>Aquisphaera</taxon>
    </lineage>
</organism>